<comment type="caution">
    <text evidence="3">The sequence shown here is derived from an EMBL/GenBank/DDBJ whole genome shotgun (WGS) entry which is preliminary data.</text>
</comment>
<dbReference type="InterPro" id="IPR050491">
    <property type="entry name" value="AmpC-like"/>
</dbReference>
<dbReference type="PANTHER" id="PTHR46825">
    <property type="entry name" value="D-ALANYL-D-ALANINE-CARBOXYPEPTIDASE/ENDOPEPTIDASE AMPH"/>
    <property type="match status" value="1"/>
</dbReference>
<keyword evidence="1" id="KW-1133">Transmembrane helix</keyword>
<gene>
    <name evidence="3" type="ORF">KDK92_14130</name>
</gene>
<keyword evidence="4" id="KW-1185">Reference proteome</keyword>
<name>A0A9J6P474_9CLOT</name>
<dbReference type="EMBL" id="JAGSOJ010000003">
    <property type="protein sequence ID" value="MCM1990865.1"/>
    <property type="molecule type" value="Genomic_DNA"/>
</dbReference>
<protein>
    <submittedName>
        <fullName evidence="3">Beta-lactamase family protein</fullName>
    </submittedName>
</protein>
<feature type="transmembrane region" description="Helical" evidence="1">
    <location>
        <begin position="388"/>
        <end position="407"/>
    </location>
</feature>
<feature type="transmembrane region" description="Helical" evidence="1">
    <location>
        <begin position="7"/>
        <end position="26"/>
    </location>
</feature>
<keyword evidence="1" id="KW-0472">Membrane</keyword>
<evidence type="ECO:0000313" key="3">
    <source>
        <dbReference type="EMBL" id="MCM1990865.1"/>
    </source>
</evidence>
<feature type="transmembrane region" description="Helical" evidence="1">
    <location>
        <begin position="428"/>
        <end position="448"/>
    </location>
</feature>
<reference evidence="3" key="2">
    <citation type="submission" date="2021-04" db="EMBL/GenBank/DDBJ databases">
        <authorList>
            <person name="Dong X."/>
        </authorList>
    </citation>
    <scope>NUCLEOTIDE SEQUENCE</scope>
    <source>
        <strain evidence="3">ZWT</strain>
    </source>
</reference>
<reference evidence="3" key="1">
    <citation type="journal article" date="2021" name="mSystems">
        <title>Bacteria and Archaea Synergistically Convert Glycine Betaine to Biogenic Methane in the Formosa Cold Seep of the South China Sea.</title>
        <authorList>
            <person name="Li L."/>
            <person name="Zhang W."/>
            <person name="Zhang S."/>
            <person name="Song L."/>
            <person name="Sun Q."/>
            <person name="Zhang H."/>
            <person name="Xiang H."/>
            <person name="Dong X."/>
        </authorList>
    </citation>
    <scope>NUCLEOTIDE SEQUENCE</scope>
    <source>
        <strain evidence="3">ZWT</strain>
    </source>
</reference>
<keyword evidence="1" id="KW-0812">Transmembrane</keyword>
<dbReference type="InterPro" id="IPR001466">
    <property type="entry name" value="Beta-lactam-related"/>
</dbReference>
<accession>A0A9J6P474</accession>
<dbReference type="AlphaFoldDB" id="A0A9J6P474"/>
<dbReference type="Gene3D" id="3.40.710.10">
    <property type="entry name" value="DD-peptidase/beta-lactamase superfamily"/>
    <property type="match status" value="1"/>
</dbReference>
<dbReference type="SUPFAM" id="SSF56601">
    <property type="entry name" value="beta-lactamase/transpeptidase-like"/>
    <property type="match status" value="1"/>
</dbReference>
<sequence>MYKNRVIKFFVTIIIIIFTINSPIIFTAQDNNNEVNFNKIDKYIKSEMEKLNIPGCSVGIVNKDEVVFLKSYGKADNNERIIDENTPFILGSVSKTFTAMAIMQLVEEGKIELNSPVQKYIPWFTLSDSELSKKITIRQLLNHTSGLPREAPVELRLSKDDLTIEEFVRKQNNTEIINPVGLKFQYSNLGYIILGQVIQSVTGISYEEYIEQNIFEPLEMEHSFTSLSKAKENGLTRGYQPFFGYMFPTNPPYNQYDIPKGVLISSSKDMSNFLIALMNNGEYKDKSILSSKSILAMKQRSNVAKNYGFGLMIYKGEILHGGDTQNFNSNMKIFGQGEWGLVILINANDLTYQYIQREAWYDDISNGIRNIILDKEVTETEVSLTKKYLPINIILFVIVVFCVLGFIRLPKWYNKMTENYRNFKDFKYSILAQVIFYIVLPVIYYQLISKYLIAWRSFLIFLPGVAHILFAAPMILICTGILKIFLIIKNKRNNINNTIQK</sequence>
<dbReference type="PANTHER" id="PTHR46825:SF9">
    <property type="entry name" value="BETA-LACTAMASE-RELATED DOMAIN-CONTAINING PROTEIN"/>
    <property type="match status" value="1"/>
</dbReference>
<evidence type="ECO:0000259" key="2">
    <source>
        <dbReference type="Pfam" id="PF00144"/>
    </source>
</evidence>
<dbReference type="Pfam" id="PF00144">
    <property type="entry name" value="Beta-lactamase"/>
    <property type="match status" value="1"/>
</dbReference>
<dbReference type="RefSeq" id="WP_250859978.1">
    <property type="nucleotide sequence ID" value="NZ_JAGSOJ010000003.1"/>
</dbReference>
<evidence type="ECO:0000256" key="1">
    <source>
        <dbReference type="SAM" id="Phobius"/>
    </source>
</evidence>
<feature type="domain" description="Beta-lactamase-related" evidence="2">
    <location>
        <begin position="40"/>
        <end position="349"/>
    </location>
</feature>
<feature type="transmembrane region" description="Helical" evidence="1">
    <location>
        <begin position="460"/>
        <end position="486"/>
    </location>
</feature>
<evidence type="ECO:0000313" key="4">
    <source>
        <dbReference type="Proteomes" id="UP001056429"/>
    </source>
</evidence>
<organism evidence="3 4">
    <name type="scientific">Oceanirhabdus seepicola</name>
    <dbReference type="NCBI Taxonomy" id="2828781"/>
    <lineage>
        <taxon>Bacteria</taxon>
        <taxon>Bacillati</taxon>
        <taxon>Bacillota</taxon>
        <taxon>Clostridia</taxon>
        <taxon>Eubacteriales</taxon>
        <taxon>Clostridiaceae</taxon>
        <taxon>Oceanirhabdus</taxon>
    </lineage>
</organism>
<dbReference type="InterPro" id="IPR012338">
    <property type="entry name" value="Beta-lactam/transpept-like"/>
</dbReference>
<dbReference type="Proteomes" id="UP001056429">
    <property type="component" value="Unassembled WGS sequence"/>
</dbReference>
<proteinExistence type="predicted"/>